<dbReference type="PANTHER" id="PTHR47272:SF1">
    <property type="entry name" value="PIGGYBAC TRANSPOSABLE ELEMENT-DERIVED PROTEIN 3-LIKE"/>
    <property type="match status" value="1"/>
</dbReference>
<dbReference type="AlphaFoldDB" id="A0A9J6E0Q6"/>
<protein>
    <recommendedName>
        <fullName evidence="1">PiggyBac transposable element-derived protein domain-containing protein</fullName>
    </recommendedName>
</protein>
<evidence type="ECO:0000259" key="1">
    <source>
        <dbReference type="Pfam" id="PF13843"/>
    </source>
</evidence>
<organism evidence="2 3">
    <name type="scientific">Rhipicephalus microplus</name>
    <name type="common">Cattle tick</name>
    <name type="synonym">Boophilus microplus</name>
    <dbReference type="NCBI Taxonomy" id="6941"/>
    <lineage>
        <taxon>Eukaryota</taxon>
        <taxon>Metazoa</taxon>
        <taxon>Ecdysozoa</taxon>
        <taxon>Arthropoda</taxon>
        <taxon>Chelicerata</taxon>
        <taxon>Arachnida</taxon>
        <taxon>Acari</taxon>
        <taxon>Parasitiformes</taxon>
        <taxon>Ixodida</taxon>
        <taxon>Ixodoidea</taxon>
        <taxon>Ixodidae</taxon>
        <taxon>Rhipicephalinae</taxon>
        <taxon>Rhipicephalus</taxon>
        <taxon>Boophilus</taxon>
    </lineage>
</organism>
<dbReference type="InterPro" id="IPR029526">
    <property type="entry name" value="PGBD"/>
</dbReference>
<evidence type="ECO:0000313" key="3">
    <source>
        <dbReference type="Proteomes" id="UP000821866"/>
    </source>
</evidence>
<dbReference type="EMBL" id="JABSTU010000006">
    <property type="protein sequence ID" value="KAH8027802.1"/>
    <property type="molecule type" value="Genomic_DNA"/>
</dbReference>
<comment type="caution">
    <text evidence="2">The sequence shown here is derived from an EMBL/GenBank/DDBJ whole genome shotgun (WGS) entry which is preliminary data.</text>
</comment>
<reference evidence="2" key="2">
    <citation type="submission" date="2021-09" db="EMBL/GenBank/DDBJ databases">
        <authorList>
            <person name="Jia N."/>
            <person name="Wang J."/>
            <person name="Shi W."/>
            <person name="Du L."/>
            <person name="Sun Y."/>
            <person name="Zhan W."/>
            <person name="Jiang J."/>
            <person name="Wang Q."/>
            <person name="Zhang B."/>
            <person name="Ji P."/>
            <person name="Sakyi L.B."/>
            <person name="Cui X."/>
            <person name="Yuan T."/>
            <person name="Jiang B."/>
            <person name="Yang W."/>
            <person name="Lam T.T.-Y."/>
            <person name="Chang Q."/>
            <person name="Ding S."/>
            <person name="Wang X."/>
            <person name="Zhu J."/>
            <person name="Ruan X."/>
            <person name="Zhao L."/>
            <person name="Wei J."/>
            <person name="Que T."/>
            <person name="Du C."/>
            <person name="Cheng J."/>
            <person name="Dai P."/>
            <person name="Han X."/>
            <person name="Huang E."/>
            <person name="Gao Y."/>
            <person name="Liu J."/>
            <person name="Shao H."/>
            <person name="Ye R."/>
            <person name="Li L."/>
            <person name="Wei W."/>
            <person name="Wang X."/>
            <person name="Wang C."/>
            <person name="Huo Q."/>
            <person name="Li W."/>
            <person name="Guo W."/>
            <person name="Chen H."/>
            <person name="Chen S."/>
            <person name="Zhou L."/>
            <person name="Zhou L."/>
            <person name="Ni X."/>
            <person name="Tian J."/>
            <person name="Zhou Y."/>
            <person name="Sheng Y."/>
            <person name="Liu T."/>
            <person name="Pan Y."/>
            <person name="Xia L."/>
            <person name="Li J."/>
            <person name="Zhao F."/>
            <person name="Cao W."/>
        </authorList>
    </citation>
    <scope>NUCLEOTIDE SEQUENCE</scope>
    <source>
        <strain evidence="2">Rmic-2018</strain>
        <tissue evidence="2">Larvae</tissue>
    </source>
</reference>
<dbReference type="Pfam" id="PF13843">
    <property type="entry name" value="DDE_Tnp_1_7"/>
    <property type="match status" value="1"/>
</dbReference>
<dbReference type="VEuPathDB" id="VectorBase:LOC119179151"/>
<feature type="domain" description="PiggyBac transposable element-derived protein" evidence="1">
    <location>
        <begin position="10"/>
        <end position="111"/>
    </location>
</feature>
<dbReference type="Proteomes" id="UP000821866">
    <property type="component" value="Chromosome 4"/>
</dbReference>
<evidence type="ECO:0000313" key="2">
    <source>
        <dbReference type="EMBL" id="KAH8027802.1"/>
    </source>
</evidence>
<name>A0A9J6E0Q6_RHIMP</name>
<accession>A0A9J6E0Q6</accession>
<sequence length="118" mass="13075">MAIIVPRGPDYILYFDNWFCGVDLQVVLKKVGISSVGTVREARLKGCKLPSDKDLKKKGRGSYVEMATTFEGVSLRAVKWFDNRPVTLLSTFASASPEQAVKRFDKKTRTTAASVLDS</sequence>
<dbReference type="PANTHER" id="PTHR47272">
    <property type="entry name" value="DDE_TNP_1_7 DOMAIN-CONTAINING PROTEIN"/>
    <property type="match status" value="1"/>
</dbReference>
<proteinExistence type="predicted"/>
<keyword evidence="3" id="KW-1185">Reference proteome</keyword>
<gene>
    <name evidence="2" type="ORF">HPB51_010448</name>
</gene>
<reference evidence="2" key="1">
    <citation type="journal article" date="2020" name="Cell">
        <title>Large-Scale Comparative Analyses of Tick Genomes Elucidate Their Genetic Diversity and Vector Capacities.</title>
        <authorList>
            <consortium name="Tick Genome and Microbiome Consortium (TIGMIC)"/>
            <person name="Jia N."/>
            <person name="Wang J."/>
            <person name="Shi W."/>
            <person name="Du L."/>
            <person name="Sun Y."/>
            <person name="Zhan W."/>
            <person name="Jiang J.F."/>
            <person name="Wang Q."/>
            <person name="Zhang B."/>
            <person name="Ji P."/>
            <person name="Bell-Sakyi L."/>
            <person name="Cui X.M."/>
            <person name="Yuan T.T."/>
            <person name="Jiang B.G."/>
            <person name="Yang W.F."/>
            <person name="Lam T.T."/>
            <person name="Chang Q.C."/>
            <person name="Ding S.J."/>
            <person name="Wang X.J."/>
            <person name="Zhu J.G."/>
            <person name="Ruan X.D."/>
            <person name="Zhao L."/>
            <person name="Wei J.T."/>
            <person name="Ye R.Z."/>
            <person name="Que T.C."/>
            <person name="Du C.H."/>
            <person name="Zhou Y.H."/>
            <person name="Cheng J.X."/>
            <person name="Dai P.F."/>
            <person name="Guo W.B."/>
            <person name="Han X.H."/>
            <person name="Huang E.J."/>
            <person name="Li L.F."/>
            <person name="Wei W."/>
            <person name="Gao Y.C."/>
            <person name="Liu J.Z."/>
            <person name="Shao H.Z."/>
            <person name="Wang X."/>
            <person name="Wang C.C."/>
            <person name="Yang T.C."/>
            <person name="Huo Q.B."/>
            <person name="Li W."/>
            <person name="Chen H.Y."/>
            <person name="Chen S.E."/>
            <person name="Zhou L.G."/>
            <person name="Ni X.B."/>
            <person name="Tian J.H."/>
            <person name="Sheng Y."/>
            <person name="Liu T."/>
            <person name="Pan Y.S."/>
            <person name="Xia L.Y."/>
            <person name="Li J."/>
            <person name="Zhao F."/>
            <person name="Cao W.C."/>
        </authorList>
    </citation>
    <scope>NUCLEOTIDE SEQUENCE</scope>
    <source>
        <strain evidence="2">Rmic-2018</strain>
    </source>
</reference>